<gene>
    <name evidence="1" type="ORF">DYI25_05245</name>
</gene>
<evidence type="ECO:0000313" key="1">
    <source>
        <dbReference type="EMBL" id="MBS8263844.1"/>
    </source>
</evidence>
<dbReference type="Proteomes" id="UP000761411">
    <property type="component" value="Unassembled WGS sequence"/>
</dbReference>
<name>A0A944GVS5_9BACI</name>
<protein>
    <submittedName>
        <fullName evidence="1">Uncharacterized protein</fullName>
    </submittedName>
</protein>
<evidence type="ECO:0000313" key="2">
    <source>
        <dbReference type="Proteomes" id="UP000761411"/>
    </source>
</evidence>
<accession>A0A944GVS5</accession>
<keyword evidence="2" id="KW-1185">Reference proteome</keyword>
<comment type="caution">
    <text evidence="1">The sequence shown here is derived from an EMBL/GenBank/DDBJ whole genome shotgun (WGS) entry which is preliminary data.</text>
</comment>
<sequence length="78" mass="9274">MQTVDFVERKVSRFINEYNDEIEMGIIKYQDHYKVVVTICQEEPPFKDFIGIGIDRRRGRRAARKALKGLYLEAYSEE</sequence>
<dbReference type="AlphaFoldDB" id="A0A944GVS5"/>
<dbReference type="RefSeq" id="WP_213367380.1">
    <property type="nucleotide sequence ID" value="NZ_QTKX01000001.1"/>
</dbReference>
<dbReference type="EMBL" id="QTKX01000001">
    <property type="protein sequence ID" value="MBS8263844.1"/>
    <property type="molecule type" value="Genomic_DNA"/>
</dbReference>
<proteinExistence type="predicted"/>
<organism evidence="1 2">
    <name type="scientific">Mesobacillus boroniphilus</name>
    <dbReference type="NCBI Taxonomy" id="308892"/>
    <lineage>
        <taxon>Bacteria</taxon>
        <taxon>Bacillati</taxon>
        <taxon>Bacillota</taxon>
        <taxon>Bacilli</taxon>
        <taxon>Bacillales</taxon>
        <taxon>Bacillaceae</taxon>
        <taxon>Mesobacillus</taxon>
    </lineage>
</organism>
<reference evidence="1 2" key="1">
    <citation type="journal article" date="2021" name="Microorganisms">
        <title>Bacterial Dimethylsulfoniopropionate Biosynthesis in the East China Sea.</title>
        <authorList>
            <person name="Liu J."/>
            <person name="Zhang Y."/>
            <person name="Liu J."/>
            <person name="Zhong H."/>
            <person name="Williams B.T."/>
            <person name="Zheng Y."/>
            <person name="Curson A.R.J."/>
            <person name="Sun C."/>
            <person name="Sun H."/>
            <person name="Song D."/>
            <person name="Wagner Mackenzie B."/>
            <person name="Bermejo Martinez A."/>
            <person name="Todd J.D."/>
            <person name="Zhang X.H."/>
        </authorList>
    </citation>
    <scope>NUCLEOTIDE SEQUENCE [LARGE SCALE GENOMIC DNA]</scope>
    <source>
        <strain evidence="1 2">ESS08</strain>
    </source>
</reference>